<dbReference type="InterPro" id="IPR019752">
    <property type="entry name" value="Pyrv/ketoisovalerate_OxRed_cat"/>
</dbReference>
<proteinExistence type="predicted"/>
<dbReference type="Gene3D" id="3.40.920.10">
    <property type="entry name" value="Pyruvate-ferredoxin oxidoreductase, PFOR, domain III"/>
    <property type="match status" value="1"/>
</dbReference>
<comment type="caution">
    <text evidence="3">The sequence shown here is derived from an EMBL/GenBank/DDBJ whole genome shotgun (WGS) entry which is preliminary data.</text>
</comment>
<sequence>MQQEKIETHTVLMAGVGGKGVLTAGLLLAEAGTSLYPHVLWFPSYQAAKRGGPCECSVVLSQEEIASPVLSETETLIIMDKSQLKPFIGRLIKGGLLIIDSTGFKDEISSSDHQVMKIPAVEIAMSLQSLQSANLILLGAYVRLKHVLPASIFEEQLKEQFSGKERQLKTNLEAFDRGWQLGEENYLVNPNLLSD</sequence>
<dbReference type="InterPro" id="IPR052554">
    <property type="entry name" value="2-oxoglutarate_synth_KorC"/>
</dbReference>
<dbReference type="InterPro" id="IPR002869">
    <property type="entry name" value="Pyrv_flavodox_OxRed_cen"/>
</dbReference>
<dbReference type="Pfam" id="PF01558">
    <property type="entry name" value="POR"/>
    <property type="match status" value="1"/>
</dbReference>
<keyword evidence="1" id="KW-0560">Oxidoreductase</keyword>
<name>A0A933LQ21_UNCTE</name>
<evidence type="ECO:0000256" key="1">
    <source>
        <dbReference type="ARBA" id="ARBA00023002"/>
    </source>
</evidence>
<dbReference type="EMBL" id="JACQWF010000216">
    <property type="protein sequence ID" value="MBI4595665.1"/>
    <property type="molecule type" value="Genomic_DNA"/>
</dbReference>
<accession>A0A933LQ21</accession>
<evidence type="ECO:0000313" key="4">
    <source>
        <dbReference type="Proteomes" id="UP000772181"/>
    </source>
</evidence>
<dbReference type="PANTHER" id="PTHR42730">
    <property type="entry name" value="2-OXOGLUTARATE SYNTHASE SUBUNIT KORC"/>
    <property type="match status" value="1"/>
</dbReference>
<protein>
    <submittedName>
        <fullName evidence="3">2-oxoacid:acceptor oxidoreductase family protein</fullName>
    </submittedName>
</protein>
<dbReference type="AlphaFoldDB" id="A0A933LQ21"/>
<evidence type="ECO:0000259" key="2">
    <source>
        <dbReference type="Pfam" id="PF01558"/>
    </source>
</evidence>
<dbReference type="GO" id="GO:0016903">
    <property type="term" value="F:oxidoreductase activity, acting on the aldehyde or oxo group of donors"/>
    <property type="evidence" value="ECO:0007669"/>
    <property type="project" value="InterPro"/>
</dbReference>
<dbReference type="SUPFAM" id="SSF53323">
    <property type="entry name" value="Pyruvate-ferredoxin oxidoreductase, PFOR, domain III"/>
    <property type="match status" value="1"/>
</dbReference>
<dbReference type="Proteomes" id="UP000772181">
    <property type="component" value="Unassembled WGS sequence"/>
</dbReference>
<evidence type="ECO:0000313" key="3">
    <source>
        <dbReference type="EMBL" id="MBI4595665.1"/>
    </source>
</evidence>
<organism evidence="3 4">
    <name type="scientific">Tectimicrobiota bacterium</name>
    <dbReference type="NCBI Taxonomy" id="2528274"/>
    <lineage>
        <taxon>Bacteria</taxon>
        <taxon>Pseudomonadati</taxon>
        <taxon>Nitrospinota/Tectimicrobiota group</taxon>
        <taxon>Candidatus Tectimicrobiota</taxon>
    </lineage>
</organism>
<feature type="domain" description="Pyruvate/ketoisovalerate oxidoreductase catalytic" evidence="2">
    <location>
        <begin position="17"/>
        <end position="179"/>
    </location>
</feature>
<dbReference type="PANTHER" id="PTHR42730:SF1">
    <property type="entry name" value="2-OXOGLUTARATE SYNTHASE SUBUNIT KORC"/>
    <property type="match status" value="1"/>
</dbReference>
<reference evidence="3" key="1">
    <citation type="submission" date="2020-07" db="EMBL/GenBank/DDBJ databases">
        <title>Huge and variable diversity of episymbiotic CPR bacteria and DPANN archaea in groundwater ecosystems.</title>
        <authorList>
            <person name="He C.Y."/>
            <person name="Keren R."/>
            <person name="Whittaker M."/>
            <person name="Farag I.F."/>
            <person name="Doudna J."/>
            <person name="Cate J.H.D."/>
            <person name="Banfield J.F."/>
        </authorList>
    </citation>
    <scope>NUCLEOTIDE SEQUENCE</scope>
    <source>
        <strain evidence="3">NC_groundwater_1482_Ag_S-0.65um_47_24</strain>
    </source>
</reference>
<gene>
    <name evidence="3" type="ORF">HY730_04710</name>
</gene>